<protein>
    <recommendedName>
        <fullName evidence="2">N-acetyltransferase domain-containing protein</fullName>
    </recommendedName>
</protein>
<dbReference type="Proteomes" id="UP000835052">
    <property type="component" value="Unassembled WGS sequence"/>
</dbReference>
<feature type="region of interest" description="Disordered" evidence="1">
    <location>
        <begin position="713"/>
        <end position="748"/>
    </location>
</feature>
<dbReference type="InterPro" id="IPR000182">
    <property type="entry name" value="GNAT_dom"/>
</dbReference>
<dbReference type="GO" id="GO:0016747">
    <property type="term" value="F:acyltransferase activity, transferring groups other than amino-acyl groups"/>
    <property type="evidence" value="ECO:0007669"/>
    <property type="project" value="InterPro"/>
</dbReference>
<dbReference type="SUPFAM" id="SSF55729">
    <property type="entry name" value="Acyl-CoA N-acyltransferases (Nat)"/>
    <property type="match status" value="2"/>
</dbReference>
<dbReference type="PROSITE" id="PS51186">
    <property type="entry name" value="GNAT"/>
    <property type="match status" value="2"/>
</dbReference>
<feature type="compositionally biased region" description="Basic and acidic residues" evidence="1">
    <location>
        <begin position="739"/>
        <end position="748"/>
    </location>
</feature>
<keyword evidence="4" id="KW-1185">Reference proteome</keyword>
<sequence length="901" mass="101438">MINEEDNLTHIKPECDINSQLAVVLEKLEMSGYSDEVRQEKKDYENPQQKGDSRYIFDPELMESFKKEKKSVNSSIELRPFKMEDVEACYEVYKLFALETSIPLNQGCMDFWRHVTYKAILINIPYSIVAIDTDTSLIVGFIGAEFRENADYLCHFLQIKCLAVHPMFRGMRIAKTLVSALGCVARTLVSEAPYLVYIFKNRTNRLFERILLKIGFTTYRLLEMVRQRKSRAGNLQKKKTNSAASPTELSPGTLKAENAGAGSRTRLPSVEVDHRNAEKNNCGEEFSDDEEVHEPLAYKSPSPMLVEYQDGEERFDNLWGEGEDTSVGLEREPEEVGQESSNGYRKIVIDDSDEELEEVGQESFNGYRKIVIDDSDEELEKVSPQKEPAQMNNSPMALELQDGSTSNEHGMAPVLFHDDKELSEVLANRGDSPMAVEYDNESNWSDELNVEEDLDGDYEINNREDDLDDEVYYDLTETPSKKEGEATKEEKHEKVQKLSARAERLKKRQNSKKVETKRAGTTKRVAIEKNDFLFDEDLLKDALKENQIEVSQYEFSPLLRFAEIEVNLSRYKLAQIKNQLSFATLKNFIPFCITAKSSRGTVVGFVCGRRIHGGGLGSLIRVQLCVVPKAHRKKSIGQQLIQKLANVGINSGAKFLVFGLTKSPNTTTKKFLAKCGFEAIEGSAYSGRPVYFKAIGPEKKELDLKGKKELAQQVHDEPCNGTKPRWKKKKSSEAPELSETSKEPKKVEMPRNRILQYYLACKRLDAEMGLKPEKRRKRAPTKVDGNPGGQEPTKKGSSIIYFDKPSVTKPSEKMETINMSLETHKHLLEGLPGLQTSATSSEGAAASKAKVQITMKPGDSAGGSSSSNEPPSTAAPKTVVRVGNFSWAETEAFFKQKDKRN</sequence>
<dbReference type="Gene3D" id="3.40.630.30">
    <property type="match status" value="2"/>
</dbReference>
<dbReference type="InterPro" id="IPR016181">
    <property type="entry name" value="Acyl_CoA_acyltransferase"/>
</dbReference>
<dbReference type="PANTHER" id="PTHR43072:SF60">
    <property type="entry name" value="L-2,4-DIAMINOBUTYRIC ACID ACETYLTRANSFERASE"/>
    <property type="match status" value="1"/>
</dbReference>
<feature type="region of interest" description="Disordered" evidence="1">
    <location>
        <begin position="317"/>
        <end position="341"/>
    </location>
</feature>
<feature type="compositionally biased region" description="Basic and acidic residues" evidence="1">
    <location>
        <begin position="479"/>
        <end position="498"/>
    </location>
</feature>
<name>A0A8S1H1I5_9PELO</name>
<feature type="compositionally biased region" description="Low complexity" evidence="1">
    <location>
        <begin position="837"/>
        <end position="850"/>
    </location>
</feature>
<feature type="region of interest" description="Disordered" evidence="1">
    <location>
        <begin position="232"/>
        <end position="267"/>
    </location>
</feature>
<reference evidence="3" key="1">
    <citation type="submission" date="2020-10" db="EMBL/GenBank/DDBJ databases">
        <authorList>
            <person name="Kikuchi T."/>
        </authorList>
    </citation>
    <scope>NUCLEOTIDE SEQUENCE</scope>
    <source>
        <strain evidence="3">NKZ352</strain>
    </source>
</reference>
<feature type="compositionally biased region" description="Polar residues" evidence="1">
    <location>
        <begin position="241"/>
        <end position="250"/>
    </location>
</feature>
<dbReference type="Pfam" id="PF00583">
    <property type="entry name" value="Acetyltransf_1"/>
    <property type="match status" value="1"/>
</dbReference>
<evidence type="ECO:0000313" key="3">
    <source>
        <dbReference type="EMBL" id="CAD6189391.1"/>
    </source>
</evidence>
<feature type="region of interest" description="Disordered" evidence="1">
    <location>
        <begin position="769"/>
        <end position="799"/>
    </location>
</feature>
<feature type="domain" description="N-acetyltransferase" evidence="2">
    <location>
        <begin position="76"/>
        <end position="242"/>
    </location>
</feature>
<dbReference type="PANTHER" id="PTHR43072">
    <property type="entry name" value="N-ACETYLTRANSFERASE"/>
    <property type="match status" value="1"/>
</dbReference>
<evidence type="ECO:0000259" key="2">
    <source>
        <dbReference type="PROSITE" id="PS51186"/>
    </source>
</evidence>
<accession>A0A8S1H1I5</accession>
<comment type="caution">
    <text evidence="3">The sequence shown here is derived from an EMBL/GenBank/DDBJ whole genome shotgun (WGS) entry which is preliminary data.</text>
</comment>
<feature type="region of interest" description="Disordered" evidence="1">
    <location>
        <begin position="477"/>
        <end position="498"/>
    </location>
</feature>
<dbReference type="EMBL" id="CAJGYM010000010">
    <property type="protein sequence ID" value="CAD6189391.1"/>
    <property type="molecule type" value="Genomic_DNA"/>
</dbReference>
<feature type="region of interest" description="Disordered" evidence="1">
    <location>
        <begin position="837"/>
        <end position="879"/>
    </location>
</feature>
<feature type="domain" description="N-acetyltransferase" evidence="2">
    <location>
        <begin position="548"/>
        <end position="703"/>
    </location>
</feature>
<gene>
    <name evidence="3" type="ORF">CAUJ_LOCUS5310</name>
</gene>
<evidence type="ECO:0000313" key="4">
    <source>
        <dbReference type="Proteomes" id="UP000835052"/>
    </source>
</evidence>
<dbReference type="CDD" id="cd04301">
    <property type="entry name" value="NAT_SF"/>
    <property type="match status" value="1"/>
</dbReference>
<feature type="compositionally biased region" description="Polar residues" evidence="1">
    <location>
        <begin position="862"/>
        <end position="871"/>
    </location>
</feature>
<organism evidence="3 4">
    <name type="scientific">Caenorhabditis auriculariae</name>
    <dbReference type="NCBI Taxonomy" id="2777116"/>
    <lineage>
        <taxon>Eukaryota</taxon>
        <taxon>Metazoa</taxon>
        <taxon>Ecdysozoa</taxon>
        <taxon>Nematoda</taxon>
        <taxon>Chromadorea</taxon>
        <taxon>Rhabditida</taxon>
        <taxon>Rhabditina</taxon>
        <taxon>Rhabditomorpha</taxon>
        <taxon>Rhabditoidea</taxon>
        <taxon>Rhabditidae</taxon>
        <taxon>Peloderinae</taxon>
        <taxon>Caenorhabditis</taxon>
    </lineage>
</organism>
<dbReference type="AlphaFoldDB" id="A0A8S1H1I5"/>
<proteinExistence type="predicted"/>
<evidence type="ECO:0000256" key="1">
    <source>
        <dbReference type="SAM" id="MobiDB-lite"/>
    </source>
</evidence>